<feature type="region of interest" description="Disordered" evidence="1">
    <location>
        <begin position="122"/>
        <end position="153"/>
    </location>
</feature>
<organism evidence="3 4">
    <name type="scientific">Dipteronia sinensis</name>
    <dbReference type="NCBI Taxonomy" id="43782"/>
    <lineage>
        <taxon>Eukaryota</taxon>
        <taxon>Viridiplantae</taxon>
        <taxon>Streptophyta</taxon>
        <taxon>Embryophyta</taxon>
        <taxon>Tracheophyta</taxon>
        <taxon>Spermatophyta</taxon>
        <taxon>Magnoliopsida</taxon>
        <taxon>eudicotyledons</taxon>
        <taxon>Gunneridae</taxon>
        <taxon>Pentapetalae</taxon>
        <taxon>rosids</taxon>
        <taxon>malvids</taxon>
        <taxon>Sapindales</taxon>
        <taxon>Sapindaceae</taxon>
        <taxon>Hippocastanoideae</taxon>
        <taxon>Acereae</taxon>
        <taxon>Dipteronia</taxon>
    </lineage>
</organism>
<comment type="caution">
    <text evidence="3">The sequence shown here is derived from an EMBL/GenBank/DDBJ whole genome shotgun (WGS) entry which is preliminary data.</text>
</comment>
<feature type="compositionally biased region" description="Basic and acidic residues" evidence="1">
    <location>
        <begin position="138"/>
        <end position="148"/>
    </location>
</feature>
<evidence type="ECO:0000313" key="4">
    <source>
        <dbReference type="Proteomes" id="UP001281410"/>
    </source>
</evidence>
<dbReference type="PANTHER" id="PTHR31973:SF187">
    <property type="entry name" value="MUTATOR TRANSPOSASE MUDRA PROTEIN"/>
    <property type="match status" value="1"/>
</dbReference>
<evidence type="ECO:0000256" key="1">
    <source>
        <dbReference type="SAM" id="MobiDB-lite"/>
    </source>
</evidence>
<accession>A0AAE0ADI3</accession>
<proteinExistence type="predicted"/>
<dbReference type="PANTHER" id="PTHR31973">
    <property type="entry name" value="POLYPROTEIN, PUTATIVE-RELATED"/>
    <property type="match status" value="1"/>
</dbReference>
<dbReference type="Proteomes" id="UP001281410">
    <property type="component" value="Unassembled WGS sequence"/>
</dbReference>
<dbReference type="EMBL" id="JANJYJ010000005">
    <property type="protein sequence ID" value="KAK3211292.1"/>
    <property type="molecule type" value="Genomic_DNA"/>
</dbReference>
<reference evidence="3" key="1">
    <citation type="journal article" date="2023" name="Plant J.">
        <title>Genome sequences and population genomics provide insights into the demographic history, inbreeding, and mutation load of two 'living fossil' tree species of Dipteronia.</title>
        <authorList>
            <person name="Feng Y."/>
            <person name="Comes H.P."/>
            <person name="Chen J."/>
            <person name="Zhu S."/>
            <person name="Lu R."/>
            <person name="Zhang X."/>
            <person name="Li P."/>
            <person name="Qiu J."/>
            <person name="Olsen K.M."/>
            <person name="Qiu Y."/>
        </authorList>
    </citation>
    <scope>NUCLEOTIDE SEQUENCE</scope>
    <source>
        <strain evidence="3">NBL</strain>
    </source>
</reference>
<name>A0AAE0ADI3_9ROSI</name>
<dbReference type="InterPro" id="IPR004332">
    <property type="entry name" value="Transposase_MuDR"/>
</dbReference>
<dbReference type="Pfam" id="PF03108">
    <property type="entry name" value="DBD_Tnp_Mut"/>
    <property type="match status" value="1"/>
</dbReference>
<gene>
    <name evidence="3" type="ORF">Dsin_015998</name>
</gene>
<keyword evidence="4" id="KW-1185">Reference proteome</keyword>
<feature type="compositionally biased region" description="Acidic residues" evidence="1">
    <location>
        <begin position="122"/>
        <end position="134"/>
    </location>
</feature>
<protein>
    <recommendedName>
        <fullName evidence="2">Transposase MuDR plant domain-containing protein</fullName>
    </recommendedName>
</protein>
<sequence>MDKILKVTVLYGTQEFDLGECNADHISLIILVHAMTKEVTGRGELLNGGFTIRVELPWSKDTIVVTTDSELLDMFKEFRFRGYDEIRFQIEKTAHSPIDEPKVVEQLGWCNEEAAMFDFTADSESEDIESDEGDGVQSEERGESDGDRGNNGVGVGVDVNQGVFAEVNSCLYGNRGNNGLGVGVDLNQGMFAEVNVGLDGNWGNNGVGVGVDVNQGMFDEVNVGLDGFAGEGVNDGEGIGLNGVEDGGFAGEGVGLDGVEDDGVQTGKGVQNEVGIDGDHIDGDDEITKQCMALSNGQTFGSNEEMRNIFKEYAIREGVTLGRIKNDLLRQTYVCKSDGYPWRAHGSRTIYKKSLIIKTLDDKHDCHRVYNNNEVKVKWIASRVESLVKSNHTVSAKLLGDLLLERYNVAVDMNKLYNVKHRLMSQLMSEYNSSFRYLRQYSYTLNQTNPGTAIHIKIQKPHSTFYRLFLSFQAQKQGFLEGCRPFIGLDGCHLKGPCGGVLLSTVALDANSEIFPLTVCICEKETKLS</sequence>
<dbReference type="AlphaFoldDB" id="A0AAE0ADI3"/>
<evidence type="ECO:0000313" key="3">
    <source>
        <dbReference type="EMBL" id="KAK3211292.1"/>
    </source>
</evidence>
<evidence type="ECO:0000259" key="2">
    <source>
        <dbReference type="Pfam" id="PF03108"/>
    </source>
</evidence>
<feature type="domain" description="Transposase MuDR plant" evidence="2">
    <location>
        <begin position="295"/>
        <end position="352"/>
    </location>
</feature>